<feature type="chain" id="PRO_5006058333" evidence="1">
    <location>
        <begin position="25"/>
        <end position="83"/>
    </location>
</feature>
<keyword evidence="1" id="KW-0732">Signal</keyword>
<evidence type="ECO:0000256" key="1">
    <source>
        <dbReference type="SAM" id="SignalP"/>
    </source>
</evidence>
<sequence>MSILKPALIFTSAFMLLSFGPARVFSPALSPSDMQTIAEIQALSASIRADCKSMTLDDFHLEMEPAYLRDISRKLAVKCMSGQ</sequence>
<feature type="signal peptide" evidence="1">
    <location>
        <begin position="1"/>
        <end position="24"/>
    </location>
</feature>
<protein>
    <submittedName>
        <fullName evidence="2">Putative secreted protein</fullName>
    </submittedName>
</protein>
<gene>
    <name evidence="2" type="ORF">EAMY692_p10002</name>
</gene>
<reference evidence="2" key="1">
    <citation type="submission" date="2013-11" db="EMBL/GenBank/DDBJ databases">
        <title>The novel cryptic plasmid pEA68 of Erwinia amylovora strain 692 and definition of a novel family of plasmids.</title>
        <authorList>
            <person name="Ismail E."/>
            <person name="Blom J."/>
            <person name="Bultreys A."/>
            <person name="Ivanovic M."/>
            <person name="Obradovic A."/>
            <person name="Van Doorn J."/>
            <person name="Bergsma-Vlami M."/>
            <person name="Maes M."/>
            <person name="Willems A."/>
            <person name="Stockwell V."/>
            <person name="Smits T.H.M."/>
            <person name="Pulawska J."/>
        </authorList>
    </citation>
    <scope>NUCLEOTIDE SEQUENCE [LARGE SCALE GENOMIC DNA]</scope>
    <source>
        <strain evidence="2">692</strain>
        <plasmid evidence="2">pEA68</plasmid>
    </source>
</reference>
<name>A0A0P0ZGS7_ERWAM</name>
<dbReference type="AlphaFoldDB" id="A0A0P0ZGS7"/>
<dbReference type="EMBL" id="HG813238">
    <property type="protein sequence ID" value="CDM08049.1"/>
    <property type="molecule type" value="Genomic_DNA"/>
</dbReference>
<evidence type="ECO:0000313" key="2">
    <source>
        <dbReference type="EMBL" id="CDM08049.1"/>
    </source>
</evidence>
<organism evidence="2">
    <name type="scientific">Erwinia amylovora</name>
    <name type="common">Fire blight bacteria</name>
    <dbReference type="NCBI Taxonomy" id="552"/>
    <lineage>
        <taxon>Bacteria</taxon>
        <taxon>Pseudomonadati</taxon>
        <taxon>Pseudomonadota</taxon>
        <taxon>Gammaproteobacteria</taxon>
        <taxon>Enterobacterales</taxon>
        <taxon>Erwiniaceae</taxon>
        <taxon>Erwinia</taxon>
    </lineage>
</organism>
<proteinExistence type="predicted"/>
<geneLocation type="plasmid" evidence="2">
    <name>pEA68</name>
</geneLocation>
<accession>A0A0P0ZGS7</accession>
<keyword evidence="2" id="KW-0614">Plasmid</keyword>